<dbReference type="InterPro" id="IPR001128">
    <property type="entry name" value="Cyt_P450"/>
</dbReference>
<dbReference type="InterPro" id="IPR018247">
    <property type="entry name" value="EF_Hand_1_Ca_BS"/>
</dbReference>
<feature type="domain" description="TPX2 C-terminal" evidence="18">
    <location>
        <begin position="425"/>
        <end position="493"/>
    </location>
</feature>
<feature type="compositionally biased region" description="Basic and acidic residues" evidence="17">
    <location>
        <begin position="87"/>
        <end position="102"/>
    </location>
</feature>
<evidence type="ECO:0000256" key="17">
    <source>
        <dbReference type="SAM" id="MobiDB-lite"/>
    </source>
</evidence>
<keyword evidence="8" id="KW-0493">Microtubule</keyword>
<evidence type="ECO:0000256" key="12">
    <source>
        <dbReference type="ARBA" id="ARBA00023004"/>
    </source>
</evidence>
<dbReference type="InterPro" id="IPR027329">
    <property type="entry name" value="TPX2_C"/>
</dbReference>
<keyword evidence="15" id="KW-0206">Cytoskeleton</keyword>
<dbReference type="PANTHER" id="PTHR24282">
    <property type="entry name" value="CYTOCHROME P450 FAMILY MEMBER"/>
    <property type="match status" value="1"/>
</dbReference>
<dbReference type="InterPro" id="IPR002401">
    <property type="entry name" value="Cyt_P450_E_grp-I"/>
</dbReference>
<comment type="cofactor">
    <cofactor evidence="16">
        <name>heme</name>
        <dbReference type="ChEBI" id="CHEBI:30413"/>
    </cofactor>
</comment>
<dbReference type="GO" id="GO:0005506">
    <property type="term" value="F:iron ion binding"/>
    <property type="evidence" value="ECO:0007669"/>
    <property type="project" value="InterPro"/>
</dbReference>
<evidence type="ECO:0000256" key="3">
    <source>
        <dbReference type="ARBA" id="ARBA00005885"/>
    </source>
</evidence>
<dbReference type="PRINTS" id="PR00463">
    <property type="entry name" value="EP450I"/>
</dbReference>
<keyword evidence="5" id="KW-0963">Cytoplasm</keyword>
<evidence type="ECO:0000256" key="13">
    <source>
        <dbReference type="ARBA" id="ARBA00023033"/>
    </source>
</evidence>
<evidence type="ECO:0000256" key="7">
    <source>
        <dbReference type="ARBA" id="ARBA00022692"/>
    </source>
</evidence>
<comment type="similarity">
    <text evidence="4">Belongs to the cytochrome P450 family.</text>
</comment>
<dbReference type="PANTHER" id="PTHR24282:SF20">
    <property type="entry name" value="CYTOCHROME P450 CYP749A22-LIKE"/>
    <property type="match status" value="1"/>
</dbReference>
<dbReference type="GO" id="GO:0020037">
    <property type="term" value="F:heme binding"/>
    <property type="evidence" value="ECO:0007669"/>
    <property type="project" value="InterPro"/>
</dbReference>
<evidence type="ECO:0000256" key="16">
    <source>
        <dbReference type="PIRSR" id="PIRSR602401-1"/>
    </source>
</evidence>
<feature type="region of interest" description="Disordered" evidence="17">
    <location>
        <begin position="367"/>
        <end position="432"/>
    </location>
</feature>
<keyword evidence="20" id="KW-1185">Reference proteome</keyword>
<name>A0A8K0DUA7_9ROSA</name>
<evidence type="ECO:0000256" key="9">
    <source>
        <dbReference type="ARBA" id="ARBA00022723"/>
    </source>
</evidence>
<dbReference type="PRINTS" id="PR00385">
    <property type="entry name" value="P450"/>
</dbReference>
<evidence type="ECO:0000313" key="20">
    <source>
        <dbReference type="Proteomes" id="UP000796880"/>
    </source>
</evidence>
<dbReference type="PROSITE" id="PS00086">
    <property type="entry name" value="CYTOCHROME_P450"/>
    <property type="match status" value="2"/>
</dbReference>
<feature type="region of interest" description="Disordered" evidence="17">
    <location>
        <begin position="157"/>
        <end position="176"/>
    </location>
</feature>
<dbReference type="GO" id="GO:0016020">
    <property type="term" value="C:membrane"/>
    <property type="evidence" value="ECO:0007669"/>
    <property type="project" value="UniProtKB-SubCell"/>
</dbReference>
<evidence type="ECO:0000256" key="8">
    <source>
        <dbReference type="ARBA" id="ARBA00022701"/>
    </source>
</evidence>
<keyword evidence="11" id="KW-0560">Oxidoreductase</keyword>
<accession>A0A8K0DUA7</accession>
<keyword evidence="10" id="KW-1133">Transmembrane helix</keyword>
<feature type="compositionally biased region" description="Polar residues" evidence="17">
    <location>
        <begin position="282"/>
        <end position="302"/>
    </location>
</feature>
<dbReference type="EMBL" id="VOIH02000012">
    <property type="protein sequence ID" value="KAF3431347.1"/>
    <property type="molecule type" value="Genomic_DNA"/>
</dbReference>
<dbReference type="InterPro" id="IPR050665">
    <property type="entry name" value="Cytochrome_P450_Monooxygen"/>
</dbReference>
<comment type="subcellular location">
    <subcellularLocation>
        <location evidence="2">Cytoplasm</location>
        <location evidence="2">Cytoskeleton</location>
    </subcellularLocation>
    <subcellularLocation>
        <location evidence="1">Membrane</location>
        <topology evidence="1">Single-pass membrane protein</topology>
    </subcellularLocation>
</comment>
<evidence type="ECO:0000256" key="6">
    <source>
        <dbReference type="ARBA" id="ARBA00022617"/>
    </source>
</evidence>
<dbReference type="InterPro" id="IPR017972">
    <property type="entry name" value="Cyt_P450_CS"/>
</dbReference>
<evidence type="ECO:0000256" key="5">
    <source>
        <dbReference type="ARBA" id="ARBA00022490"/>
    </source>
</evidence>
<proteinExistence type="inferred from homology"/>
<feature type="compositionally biased region" description="Polar residues" evidence="17">
    <location>
        <begin position="332"/>
        <end position="343"/>
    </location>
</feature>
<evidence type="ECO:0000256" key="1">
    <source>
        <dbReference type="ARBA" id="ARBA00004167"/>
    </source>
</evidence>
<sequence length="1519" mass="172327">MGESIVDLPKDADKMGETNAHNSVLEVSVSFGRFENDSLSWEKWSAFSPNKYLEEVEKCATPGSVAKKKAYFEAHYKKIAARKAELLEQEKEMQHDPERADDQNGGDLSTIGNDDEIDVSKVQSSAEGVEEETNLMNEMSETLVDDLNEDAVNSIECQSSSVERENEEFDSRLVSPNTSKPEEIVVKEVETILKEAVEAKEVETISIHSRGIKEAPQDLGTGLVCDSEIKEEKVKLDHPKESLKATPVNKEINVARVKKISVSPIIKAPRNSTFRESKPTPKLNSIRISESQSSTKKSNNGATPRRKNPSDGETKKVAPKSLHMSLSLGPTDPNSCSPTTTRKSFIMEKMGDKDIVKRAFKSFQNNFSQLKSSSEERSALQKQEKVRGTEPTVSSSITPRKENGGSLKTGGLDKRNGKTPSSSGLKSDERAEKRKVFIKKMEEKSNGKEAERTRLHLKSKAEKEAEIKKLRQSLNFKATPMPSFYGVQKVSKSTTDKMGSKNERANVTKNENGKSYIILAEQIKDEPQPVHLQGPLIYSKASYEIVLMGTNTLEEIFHKLWWIPFRVKHLMASQGIKGPSYRFFYGTTKELLRMRKEAMATPMGLSHAIFPRVQPHIDSWTKIYGRNYLQWFGARAQLVVTEKELIKEVLNNRDRAFPKRESQGYVKKLLGDGLVTTNEGEKWAKLRKLANYAFHGDSLKGMIPAMISSVEMMLERWKVYEGKEVEVFEEFRLLTSEVIARTAFGSSYLKGKEIFDMLKRLGSLTSKNTYRLRVAGISKVFRTADEIESDKLVKEMRKCIIEIIREREEKLMSGEEDSVGSDFLGLLVKAHHDSNDNQKISMDDLVDECKTFYFAGQETTNTLLAWTIFLLAMHTEWQEEARKEVLSLFGDQNPNVDNIAKLKIMGMVFNETLRLYPPLSGLFRKVEKEVRLGKLILPANNLSLSLPILALHHDPQIWGEDADEFKPERFSDGVAEATKNNPAAYFPFGMGPRNCVGSNFAITEAKIALSMILQRYSFTLSPTYVHFPFQFITIRPHHGIQRLMSSQGIKGPPYRLIHGNTKEIMTMKNQAMETPILGLSHDIFPKVQPHIESWVNKYGKNYLQWYGAEAQLVVTEPELIKEILNNRDKAFPKFEKNAFVFKLFGNGIVNVEGEKWAKLRKLANHAFHGERLNAMIPEMISGVEIMLERWKKHHQGKEIDVFEEFRLLTSDVISKTAFGSSYHKGKDIFEMLTRLALLTSKNSFKLSIPTLSKFFRIGDEIESDKLEKETRSTIIELIKEREEKVMSSGEENSFGSDYLGSLIKAHHDPDKKQRISVDNMIDECKTFYFAGQETTNTLLAWTVLLLAIHTDWQEQVREEVLTLFGQQNPNSDSIAKLKKMGMVFNESLRLYPPAITFIRKVERETRVRKLTLPANLNLHMSTLALHHDPELWGEDVHEFKPERFSQGVAHATNNNPAAFFPFGMGPRNCVGSSFALIEAKIALSMILQRHTFTLSPAYVHTPHQLITLHPQHGIQVRLH</sequence>
<dbReference type="Proteomes" id="UP000796880">
    <property type="component" value="Unassembled WGS sequence"/>
</dbReference>
<feature type="region of interest" description="Disordered" evidence="17">
    <location>
        <begin position="266"/>
        <end position="345"/>
    </location>
</feature>
<protein>
    <recommendedName>
        <fullName evidence="18">TPX2 C-terminal domain-containing protein</fullName>
    </recommendedName>
</protein>
<comment type="similarity">
    <text evidence="3">Belongs to the TPX2 family.</text>
</comment>
<evidence type="ECO:0000256" key="11">
    <source>
        <dbReference type="ARBA" id="ARBA00023002"/>
    </source>
</evidence>
<evidence type="ECO:0000256" key="10">
    <source>
        <dbReference type="ARBA" id="ARBA00022989"/>
    </source>
</evidence>
<dbReference type="GO" id="GO:0005874">
    <property type="term" value="C:microtubule"/>
    <property type="evidence" value="ECO:0007669"/>
    <property type="project" value="UniProtKB-KW"/>
</dbReference>
<keyword evidence="13" id="KW-0503">Monooxygenase</keyword>
<dbReference type="GO" id="GO:0004497">
    <property type="term" value="F:monooxygenase activity"/>
    <property type="evidence" value="ECO:0007669"/>
    <property type="project" value="UniProtKB-KW"/>
</dbReference>
<keyword evidence="12 16" id="KW-0408">Iron</keyword>
<dbReference type="Pfam" id="PF00067">
    <property type="entry name" value="p450"/>
    <property type="match status" value="2"/>
</dbReference>
<evidence type="ECO:0000259" key="18">
    <source>
        <dbReference type="Pfam" id="PF06886"/>
    </source>
</evidence>
<evidence type="ECO:0000256" key="15">
    <source>
        <dbReference type="ARBA" id="ARBA00023212"/>
    </source>
</evidence>
<keyword evidence="6 16" id="KW-0349">Heme</keyword>
<gene>
    <name evidence="19" type="ORF">FNV43_RR26078</name>
</gene>
<comment type="caution">
    <text evidence="19">The sequence shown here is derived from an EMBL/GenBank/DDBJ whole genome shotgun (WGS) entry which is preliminary data.</text>
</comment>
<dbReference type="Pfam" id="PF06886">
    <property type="entry name" value="TPX2"/>
    <property type="match status" value="1"/>
</dbReference>
<feature type="region of interest" description="Disordered" evidence="17">
    <location>
        <begin position="87"/>
        <end position="133"/>
    </location>
</feature>
<dbReference type="Gene3D" id="1.10.630.10">
    <property type="entry name" value="Cytochrome P450"/>
    <property type="match status" value="2"/>
</dbReference>
<evidence type="ECO:0000256" key="2">
    <source>
        <dbReference type="ARBA" id="ARBA00004245"/>
    </source>
</evidence>
<dbReference type="PROSITE" id="PS00018">
    <property type="entry name" value="EF_HAND_1"/>
    <property type="match status" value="1"/>
</dbReference>
<keyword evidence="14" id="KW-0472">Membrane</keyword>
<evidence type="ECO:0000256" key="4">
    <source>
        <dbReference type="ARBA" id="ARBA00010617"/>
    </source>
</evidence>
<dbReference type="OrthoDB" id="1470350at2759"/>
<organism evidence="19 20">
    <name type="scientific">Rhamnella rubrinervis</name>
    <dbReference type="NCBI Taxonomy" id="2594499"/>
    <lineage>
        <taxon>Eukaryota</taxon>
        <taxon>Viridiplantae</taxon>
        <taxon>Streptophyta</taxon>
        <taxon>Embryophyta</taxon>
        <taxon>Tracheophyta</taxon>
        <taxon>Spermatophyta</taxon>
        <taxon>Magnoliopsida</taxon>
        <taxon>eudicotyledons</taxon>
        <taxon>Gunneridae</taxon>
        <taxon>Pentapetalae</taxon>
        <taxon>rosids</taxon>
        <taxon>fabids</taxon>
        <taxon>Rosales</taxon>
        <taxon>Rhamnaceae</taxon>
        <taxon>rhamnoid group</taxon>
        <taxon>Rhamneae</taxon>
        <taxon>Rhamnella</taxon>
    </lineage>
</organism>
<keyword evidence="7" id="KW-0812">Transmembrane</keyword>
<dbReference type="SUPFAM" id="SSF48264">
    <property type="entry name" value="Cytochrome P450"/>
    <property type="match status" value="2"/>
</dbReference>
<dbReference type="FunFam" id="1.10.630.10:FF:000029">
    <property type="entry name" value="Cytochrome P450 734A1"/>
    <property type="match status" value="2"/>
</dbReference>
<reference evidence="19" key="1">
    <citation type="submission" date="2020-03" db="EMBL/GenBank/DDBJ databases">
        <title>A high-quality chromosome-level genome assembly of a woody plant with both climbing and erect habits, Rhamnella rubrinervis.</title>
        <authorList>
            <person name="Lu Z."/>
            <person name="Yang Y."/>
            <person name="Zhu X."/>
            <person name="Sun Y."/>
        </authorList>
    </citation>
    <scope>NUCLEOTIDE SEQUENCE</scope>
    <source>
        <strain evidence="19">BYM</strain>
        <tissue evidence="19">Leaf</tissue>
    </source>
</reference>
<dbReference type="GO" id="GO:0016705">
    <property type="term" value="F:oxidoreductase activity, acting on paired donors, with incorporation or reduction of molecular oxygen"/>
    <property type="evidence" value="ECO:0007669"/>
    <property type="project" value="InterPro"/>
</dbReference>
<dbReference type="InterPro" id="IPR036396">
    <property type="entry name" value="Cyt_P450_sf"/>
</dbReference>
<feature type="compositionally biased region" description="Basic and acidic residues" evidence="17">
    <location>
        <begin position="373"/>
        <end position="388"/>
    </location>
</feature>
<keyword evidence="9 16" id="KW-0479">Metal-binding</keyword>
<evidence type="ECO:0000256" key="14">
    <source>
        <dbReference type="ARBA" id="ARBA00023136"/>
    </source>
</evidence>
<feature type="binding site" description="axial binding residue" evidence="16">
    <location>
        <position position="1469"/>
    </location>
    <ligand>
        <name>heme</name>
        <dbReference type="ChEBI" id="CHEBI:30413"/>
    </ligand>
    <ligandPart>
        <name>Fe</name>
        <dbReference type="ChEBI" id="CHEBI:18248"/>
    </ligandPart>
</feature>
<evidence type="ECO:0000313" key="19">
    <source>
        <dbReference type="EMBL" id="KAF3431347.1"/>
    </source>
</evidence>